<keyword evidence="2" id="KW-0732">Signal</keyword>
<proteinExistence type="inferred from homology"/>
<comment type="similarity">
    <text evidence="1">Belongs to the peptidase S12 family.</text>
</comment>
<dbReference type="HOGENOM" id="CLU_020027_14_0_1"/>
<sequence>MAILSWLGLGLLTTPLALFKLNPYSYQQISFNRGSYEGHQRPVISPDLEAYIQQTLTKSNVPGLSLAIVPKDGEPEFRSWGNMTDDGEKTTPETLFHLASVSKAFVASSLGILIDDFANGRNTSALPPGLSQFTWKTKLRDILPDEWELMDEWASEKVNIHDILSHVTGMPRWVLVINRNHDYSYGPNDTPIDVVRRLKHLRPAYELREKYSYNNQMFLVGAHIVSTYAKPYTQFVEERIFAPLGMTSTTFSPSQAAASGKFTQAWTKHGRLLPEWFNEDIAQLNAGPGAVISSTSDMSKWINMWLNSGIYMNKTIIPLSAFENITTAYSITFGKPENAKNSIGGYGMGWFRSSYQGHDVIYHTGSIPGFSTRIPFLPQDGLGIIVFANADDKAETVANISDRVMEDALHIRGFSEAFDRSVLCQIHASASNTPNHTYNGPLADIAQTNLSIDDYSGTYTNPGYGAFTLCGPSSTSSYCEGVLSEFASVDAHSYNTIDAPQLVAAWPRIWSSHVRMSYLKDSKFLVFFTALFPNGYGTDTTPFETADSDTFQTSAEFVIQDGEVMGFGLLGLVGEITERERQETTIRDKAEAWFVKV</sequence>
<feature type="signal peptide" evidence="2">
    <location>
        <begin position="1"/>
        <end position="19"/>
    </location>
</feature>
<dbReference type="Gene3D" id="3.40.710.10">
    <property type="entry name" value="DD-peptidase/beta-lactamase superfamily"/>
    <property type="match status" value="1"/>
</dbReference>
<dbReference type="InterPro" id="IPR012338">
    <property type="entry name" value="Beta-lactam/transpept-like"/>
</dbReference>
<dbReference type="PANTHER" id="PTHR46825:SF15">
    <property type="entry name" value="BETA-LACTAMASE-RELATED DOMAIN-CONTAINING PROTEIN"/>
    <property type="match status" value="1"/>
</dbReference>
<dbReference type="SUPFAM" id="SSF56601">
    <property type="entry name" value="beta-lactamase/transpeptidase-like"/>
    <property type="match status" value="1"/>
</dbReference>
<feature type="chain" id="PRO_5003381418" description="Beta-lactamase-related domain-containing protein" evidence="2">
    <location>
        <begin position="20"/>
        <end position="597"/>
    </location>
</feature>
<accession>F8NKQ3</accession>
<feature type="domain" description="Beta-lactamase-related" evidence="3">
    <location>
        <begin position="49"/>
        <end position="398"/>
    </location>
</feature>
<protein>
    <recommendedName>
        <fullName evidence="3">Beta-lactamase-related domain-containing protein</fullName>
    </recommendedName>
</protein>
<dbReference type="Proteomes" id="UP000008064">
    <property type="component" value="Unassembled WGS sequence"/>
</dbReference>
<dbReference type="EMBL" id="GL945430">
    <property type="protein sequence ID" value="EGO28465.1"/>
    <property type="molecule type" value="Genomic_DNA"/>
</dbReference>
<dbReference type="PANTHER" id="PTHR46825">
    <property type="entry name" value="D-ALANYL-D-ALANINE-CARBOXYPEPTIDASE/ENDOPEPTIDASE AMPH"/>
    <property type="match status" value="1"/>
</dbReference>
<evidence type="ECO:0000259" key="3">
    <source>
        <dbReference type="Pfam" id="PF00144"/>
    </source>
</evidence>
<dbReference type="Pfam" id="PF00144">
    <property type="entry name" value="Beta-lactamase"/>
    <property type="match status" value="1"/>
</dbReference>
<dbReference type="GeneID" id="18809092"/>
<dbReference type="InterPro" id="IPR050491">
    <property type="entry name" value="AmpC-like"/>
</dbReference>
<dbReference type="AlphaFoldDB" id="F8NKQ3"/>
<dbReference type="RefSeq" id="XP_007314664.1">
    <property type="nucleotide sequence ID" value="XM_007314602.1"/>
</dbReference>
<organism evidence="5">
    <name type="scientific">Serpula lacrymans var. lacrymans (strain S7.9)</name>
    <name type="common">Dry rot fungus</name>
    <dbReference type="NCBI Taxonomy" id="578457"/>
    <lineage>
        <taxon>Eukaryota</taxon>
        <taxon>Fungi</taxon>
        <taxon>Dikarya</taxon>
        <taxon>Basidiomycota</taxon>
        <taxon>Agaricomycotina</taxon>
        <taxon>Agaricomycetes</taxon>
        <taxon>Agaricomycetidae</taxon>
        <taxon>Boletales</taxon>
        <taxon>Coniophorineae</taxon>
        <taxon>Serpulaceae</taxon>
        <taxon>Serpula</taxon>
    </lineage>
</organism>
<evidence type="ECO:0000313" key="4">
    <source>
        <dbReference type="EMBL" id="EGO28465.1"/>
    </source>
</evidence>
<name>F8NKQ3_SERL9</name>
<gene>
    <name evidence="4" type="ORF">SERLADRAFT_346351</name>
</gene>
<evidence type="ECO:0000256" key="1">
    <source>
        <dbReference type="ARBA" id="ARBA00038215"/>
    </source>
</evidence>
<reference evidence="5" key="1">
    <citation type="journal article" date="2011" name="Science">
        <title>The plant cell wall-decomposing machinery underlies the functional diversity of forest fungi.</title>
        <authorList>
            <person name="Eastwood D.C."/>
            <person name="Floudas D."/>
            <person name="Binder M."/>
            <person name="Majcherczyk A."/>
            <person name="Schneider P."/>
            <person name="Aerts A."/>
            <person name="Asiegbu F.O."/>
            <person name="Baker S.E."/>
            <person name="Barry K."/>
            <person name="Bendiksby M."/>
            <person name="Blumentritt M."/>
            <person name="Coutinho P.M."/>
            <person name="Cullen D."/>
            <person name="de Vries R.P."/>
            <person name="Gathman A."/>
            <person name="Goodell B."/>
            <person name="Henrissat B."/>
            <person name="Ihrmark K."/>
            <person name="Kauserud H."/>
            <person name="Kohler A."/>
            <person name="LaButti K."/>
            <person name="Lapidus A."/>
            <person name="Lavin J.L."/>
            <person name="Lee Y.-H."/>
            <person name="Lindquist E."/>
            <person name="Lilly W."/>
            <person name="Lucas S."/>
            <person name="Morin E."/>
            <person name="Murat C."/>
            <person name="Oguiza J.A."/>
            <person name="Park J."/>
            <person name="Pisabarro A.G."/>
            <person name="Riley R."/>
            <person name="Rosling A."/>
            <person name="Salamov A."/>
            <person name="Schmidt O."/>
            <person name="Schmutz J."/>
            <person name="Skrede I."/>
            <person name="Stenlid J."/>
            <person name="Wiebenga A."/>
            <person name="Xie X."/>
            <person name="Kuees U."/>
            <person name="Hibbett D.S."/>
            <person name="Hoffmeister D."/>
            <person name="Hoegberg N."/>
            <person name="Martin F."/>
            <person name="Grigoriev I.V."/>
            <person name="Watkinson S.C."/>
        </authorList>
    </citation>
    <scope>NUCLEOTIDE SEQUENCE [LARGE SCALE GENOMIC DNA]</scope>
    <source>
        <strain evidence="5">S7.9</strain>
    </source>
</reference>
<dbReference type="OrthoDB" id="5946976at2759"/>
<dbReference type="KEGG" id="sla:SERLADRAFT_346351"/>
<evidence type="ECO:0000313" key="5">
    <source>
        <dbReference type="Proteomes" id="UP000008064"/>
    </source>
</evidence>
<evidence type="ECO:0000256" key="2">
    <source>
        <dbReference type="SAM" id="SignalP"/>
    </source>
</evidence>
<dbReference type="InterPro" id="IPR001466">
    <property type="entry name" value="Beta-lactam-related"/>
</dbReference>